<dbReference type="Gene3D" id="3.40.720.10">
    <property type="entry name" value="Alkaline Phosphatase, subunit A"/>
    <property type="match status" value="1"/>
</dbReference>
<dbReference type="AlphaFoldDB" id="A0A1M6GFK0"/>
<keyword evidence="3" id="KW-0378">Hydrolase</keyword>
<dbReference type="GO" id="GO:0004065">
    <property type="term" value="F:arylsulfatase activity"/>
    <property type="evidence" value="ECO:0007669"/>
    <property type="project" value="TreeGrafter"/>
</dbReference>
<reference evidence="7" key="1">
    <citation type="submission" date="2016-11" db="EMBL/GenBank/DDBJ databases">
        <authorList>
            <person name="Varghese N."/>
            <person name="Submissions S."/>
        </authorList>
    </citation>
    <scope>NUCLEOTIDE SEQUENCE [LARGE SCALE GENOMIC DNA]</scope>
    <source>
        <strain evidence="7">DSM 19858</strain>
    </source>
</reference>
<name>A0A1M6GFK0_9FLAO</name>
<keyword evidence="7" id="KW-1185">Reference proteome</keyword>
<dbReference type="Proteomes" id="UP000184543">
    <property type="component" value="Unassembled WGS sequence"/>
</dbReference>
<dbReference type="OrthoDB" id="9764377at2"/>
<dbReference type="PANTHER" id="PTHR42693:SF53">
    <property type="entry name" value="ENDO-4-O-SULFATASE"/>
    <property type="match status" value="1"/>
</dbReference>
<dbReference type="Pfam" id="PF00884">
    <property type="entry name" value="Sulfatase"/>
    <property type="match status" value="1"/>
</dbReference>
<organism evidence="6 7">
    <name type="scientific">Pseudozobellia thermophila</name>
    <dbReference type="NCBI Taxonomy" id="192903"/>
    <lineage>
        <taxon>Bacteria</taxon>
        <taxon>Pseudomonadati</taxon>
        <taxon>Bacteroidota</taxon>
        <taxon>Flavobacteriia</taxon>
        <taxon>Flavobacteriales</taxon>
        <taxon>Flavobacteriaceae</taxon>
        <taxon>Pseudozobellia</taxon>
    </lineage>
</organism>
<dbReference type="EMBL" id="FQYU01000002">
    <property type="protein sequence ID" value="SHJ08709.1"/>
    <property type="molecule type" value="Genomic_DNA"/>
</dbReference>
<evidence type="ECO:0000259" key="5">
    <source>
        <dbReference type="PROSITE" id="PS50118"/>
    </source>
</evidence>
<evidence type="ECO:0000256" key="1">
    <source>
        <dbReference type="ARBA" id="ARBA00008779"/>
    </source>
</evidence>
<dbReference type="InterPro" id="IPR000917">
    <property type="entry name" value="Sulfatase_N"/>
</dbReference>
<comment type="similarity">
    <text evidence="1">Belongs to the sulfatase family.</text>
</comment>
<feature type="domain" description="HMG box" evidence="5">
    <location>
        <begin position="419"/>
        <end position="490"/>
    </location>
</feature>
<dbReference type="GO" id="GO:0046872">
    <property type="term" value="F:metal ion binding"/>
    <property type="evidence" value="ECO:0007669"/>
    <property type="project" value="UniProtKB-KW"/>
</dbReference>
<evidence type="ECO:0000256" key="2">
    <source>
        <dbReference type="ARBA" id="ARBA00022723"/>
    </source>
</evidence>
<evidence type="ECO:0000256" key="4">
    <source>
        <dbReference type="ARBA" id="ARBA00022837"/>
    </source>
</evidence>
<dbReference type="InterPro" id="IPR024607">
    <property type="entry name" value="Sulfatase_CS"/>
</dbReference>
<dbReference type="InterPro" id="IPR050738">
    <property type="entry name" value="Sulfatase"/>
</dbReference>
<accession>A0A1M6GFK0</accession>
<proteinExistence type="inferred from homology"/>
<dbReference type="InterPro" id="IPR017850">
    <property type="entry name" value="Alkaline_phosphatase_core_sf"/>
</dbReference>
<keyword evidence="2" id="KW-0479">Metal-binding</keyword>
<dbReference type="InterPro" id="IPR009071">
    <property type="entry name" value="HMG_box_dom"/>
</dbReference>
<keyword evidence="4" id="KW-0106">Calcium</keyword>
<dbReference type="Gene3D" id="3.30.1120.10">
    <property type="match status" value="1"/>
</dbReference>
<dbReference type="RefSeq" id="WP_094766632.1">
    <property type="nucleotide sequence ID" value="NZ_FQYU01000002.1"/>
</dbReference>
<sequence length="491" mass="55687">MFKYNQFFFVLFALSTLGFIGKWDNKGGEPGSQGQIAEVPATKRTEKPNIVLLFSDDAGYGDFGFQGSEVFKTPELDKFASEGMQFGQAYVTAAVCGPSRAGLLTGRYQQRFGFEENNVPGYMSASGLDNEAMGLPTQIPTMADHLKELGYKNAILGKWHMGGEDKFHPLKRGFDYFYGFRGGARSYWPYSKNELADLYPEKRLEENLGHFKEHKGYLTDVLAEKAVQFIEGNKNQPFFLYLSFNGVHTPMEAKPEDVREFPGLSGKRKTLAAITLALDRACGRVLAKLKELGLDENTIVIYTNDNGGPTDTNASSNFPLGGTKANHLEGGLRVPFLMRWPKVTRPGSRFEPPISTLDLLPTFVNAAGGDADRIEGLDGVDLLPYITGEKRGRPHKLLYWKKENRGVVREGDWKLLRYPDRPAELYHIAEDEREEHDLASEYPEKVRDLYKKLFAWEGQLERPLWQLKREYEVKAMDRMDRYRRSEKDPRG</sequence>
<evidence type="ECO:0000256" key="3">
    <source>
        <dbReference type="ARBA" id="ARBA00022801"/>
    </source>
</evidence>
<dbReference type="PROSITE" id="PS00523">
    <property type="entry name" value="SULFATASE_1"/>
    <property type="match status" value="1"/>
</dbReference>
<dbReference type="PANTHER" id="PTHR42693">
    <property type="entry name" value="ARYLSULFATASE FAMILY MEMBER"/>
    <property type="match status" value="1"/>
</dbReference>
<dbReference type="STRING" id="192903.SAMN04488513_102800"/>
<dbReference type="SUPFAM" id="SSF53649">
    <property type="entry name" value="Alkaline phosphatase-like"/>
    <property type="match status" value="1"/>
</dbReference>
<evidence type="ECO:0000313" key="6">
    <source>
        <dbReference type="EMBL" id="SHJ08709.1"/>
    </source>
</evidence>
<dbReference type="PROSITE" id="PS50118">
    <property type="entry name" value="HMG_BOX_2"/>
    <property type="match status" value="1"/>
</dbReference>
<gene>
    <name evidence="6" type="ORF">SAMN04488513_102800</name>
</gene>
<protein>
    <submittedName>
        <fullName evidence="6">Arylsulfatase A</fullName>
    </submittedName>
</protein>
<evidence type="ECO:0000313" key="7">
    <source>
        <dbReference type="Proteomes" id="UP000184543"/>
    </source>
</evidence>